<dbReference type="CDD" id="cd07041">
    <property type="entry name" value="STAS_RsbR_RsbS_like"/>
    <property type="match status" value="1"/>
</dbReference>
<evidence type="ECO:0000313" key="4">
    <source>
        <dbReference type="Proteomes" id="UP000599109"/>
    </source>
</evidence>
<dbReference type="InterPro" id="IPR036513">
    <property type="entry name" value="STAS_dom_sf"/>
</dbReference>
<name>A0A936YZD6_9BURK</name>
<reference evidence="3 4" key="1">
    <citation type="journal article" date="2017" name="Int. J. Syst. Evol. Microbiol.">
        <title>Ramlibacter monticola sp. nov., isolated from forest soil.</title>
        <authorList>
            <person name="Chaudhary D.K."/>
            <person name="Kim J."/>
        </authorList>
    </citation>
    <scope>NUCLEOTIDE SEQUENCE [LARGE SCALE GENOMIC DNA]</scope>
    <source>
        <strain evidence="3 4">KACC 19175</strain>
    </source>
</reference>
<dbReference type="EMBL" id="JAEQNE010000002">
    <property type="protein sequence ID" value="MBL0391753.1"/>
    <property type="molecule type" value="Genomic_DNA"/>
</dbReference>
<evidence type="ECO:0000313" key="3">
    <source>
        <dbReference type="EMBL" id="MBL0391753.1"/>
    </source>
</evidence>
<organism evidence="3 4">
    <name type="scientific">Ramlibacter monticola</name>
    <dbReference type="NCBI Taxonomy" id="1926872"/>
    <lineage>
        <taxon>Bacteria</taxon>
        <taxon>Pseudomonadati</taxon>
        <taxon>Pseudomonadota</taxon>
        <taxon>Betaproteobacteria</taxon>
        <taxon>Burkholderiales</taxon>
        <taxon>Comamonadaceae</taxon>
        <taxon>Ramlibacter</taxon>
    </lineage>
</organism>
<dbReference type="PROSITE" id="PS50801">
    <property type="entry name" value="STAS"/>
    <property type="match status" value="1"/>
</dbReference>
<gene>
    <name evidence="3" type="ORF">JJ685_11455</name>
</gene>
<feature type="domain" description="STAS" evidence="2">
    <location>
        <begin position="162"/>
        <end position="273"/>
    </location>
</feature>
<dbReference type="InterPro" id="IPR002645">
    <property type="entry name" value="STAS_dom"/>
</dbReference>
<sequence>MSQETDAVLQLLGPHEERILTEWLQEAGANASRTTEAGRRAMRSDAEDMLRNLRDGLQAGGDPEAFQAAPWSGLRGTLEALSRSRAAQGQSAGETSMFVLAFKRPLFGLVQQELKARPELQMGAVWVISALADRMAQWTASTYQQTREELIKRQQQDLLELSTPVIKLFQGVLAVPMIGTLDSSRTQVVMETLLQRIVETGSRLAIIDITGVPMVDTLVAQHLLKTVSAIRLMGAECIISGIRPQIAQTIVHLGIDLQGIATKASLADALELAMAQQGFTVTRSR</sequence>
<dbReference type="Pfam" id="PF01740">
    <property type="entry name" value="STAS"/>
    <property type="match status" value="1"/>
</dbReference>
<keyword evidence="4" id="KW-1185">Reference proteome</keyword>
<dbReference type="RefSeq" id="WP_201674359.1">
    <property type="nucleotide sequence ID" value="NZ_JAEQNE010000002.1"/>
</dbReference>
<dbReference type="Pfam" id="PF14361">
    <property type="entry name" value="RsbRD_N"/>
    <property type="match status" value="1"/>
</dbReference>
<dbReference type="SUPFAM" id="SSF52091">
    <property type="entry name" value="SpoIIaa-like"/>
    <property type="match status" value="1"/>
</dbReference>
<proteinExistence type="predicted"/>
<protein>
    <submittedName>
        <fullName evidence="3">STAS domain-containing protein</fullName>
    </submittedName>
</protein>
<dbReference type="AlphaFoldDB" id="A0A936YZD6"/>
<evidence type="ECO:0000256" key="1">
    <source>
        <dbReference type="ARBA" id="ARBA00022553"/>
    </source>
</evidence>
<dbReference type="InterPro" id="IPR051932">
    <property type="entry name" value="Bact_StressResp_Reg"/>
</dbReference>
<evidence type="ECO:0000259" key="2">
    <source>
        <dbReference type="PROSITE" id="PS50801"/>
    </source>
</evidence>
<dbReference type="PANTHER" id="PTHR33745:SF3">
    <property type="entry name" value="RSBT CO-ANTAGONIST PROTEIN RSBRC"/>
    <property type="match status" value="1"/>
</dbReference>
<accession>A0A936YZD6</accession>
<comment type="caution">
    <text evidence="3">The sequence shown here is derived from an EMBL/GenBank/DDBJ whole genome shotgun (WGS) entry which is preliminary data.</text>
</comment>
<dbReference type="PANTHER" id="PTHR33745">
    <property type="entry name" value="RSBT ANTAGONIST PROTEIN RSBS-RELATED"/>
    <property type="match status" value="1"/>
</dbReference>
<keyword evidence="1" id="KW-0597">Phosphoprotein</keyword>
<dbReference type="Proteomes" id="UP000599109">
    <property type="component" value="Unassembled WGS sequence"/>
</dbReference>
<dbReference type="Gene3D" id="3.30.750.24">
    <property type="entry name" value="STAS domain"/>
    <property type="match status" value="1"/>
</dbReference>
<dbReference type="InterPro" id="IPR025751">
    <property type="entry name" value="RsbRD_N_dom"/>
</dbReference>